<evidence type="ECO:0000313" key="11">
    <source>
        <dbReference type="EMBL" id="RDL45205.1"/>
    </source>
</evidence>
<organism evidence="11 12">
    <name type="scientific">Marinomonas piezotolerans</name>
    <dbReference type="NCBI Taxonomy" id="2213058"/>
    <lineage>
        <taxon>Bacteria</taxon>
        <taxon>Pseudomonadati</taxon>
        <taxon>Pseudomonadota</taxon>
        <taxon>Gammaproteobacteria</taxon>
        <taxon>Oceanospirillales</taxon>
        <taxon>Oceanospirillaceae</taxon>
        <taxon>Marinomonas</taxon>
    </lineage>
</organism>
<reference evidence="11 12" key="1">
    <citation type="submission" date="2018-06" db="EMBL/GenBank/DDBJ databases">
        <title>Marinomonas sp. YLB-05 draft genome sequence.</title>
        <authorList>
            <person name="Yu L."/>
            <person name="Tang X."/>
        </authorList>
    </citation>
    <scope>NUCLEOTIDE SEQUENCE [LARGE SCALE GENOMIC DNA]</scope>
    <source>
        <strain evidence="11 12">YLB-05</strain>
    </source>
</reference>
<evidence type="ECO:0000256" key="4">
    <source>
        <dbReference type="ARBA" id="ARBA00022519"/>
    </source>
</evidence>
<dbReference type="Pfam" id="PF04290">
    <property type="entry name" value="DctQ"/>
    <property type="match status" value="1"/>
</dbReference>
<comment type="subunit">
    <text evidence="9">The complex comprises the extracytoplasmic solute receptor protein and the two transmembrane proteins.</text>
</comment>
<feature type="transmembrane region" description="Helical" evidence="9">
    <location>
        <begin position="51"/>
        <end position="69"/>
    </location>
</feature>
<dbReference type="PANTHER" id="PTHR35011">
    <property type="entry name" value="2,3-DIKETO-L-GULONATE TRAP TRANSPORTER SMALL PERMEASE PROTEIN YIAM"/>
    <property type="match status" value="1"/>
</dbReference>
<dbReference type="EMBL" id="QKRA01000002">
    <property type="protein sequence ID" value="RDL45205.1"/>
    <property type="molecule type" value="Genomic_DNA"/>
</dbReference>
<keyword evidence="2 9" id="KW-0813">Transport</keyword>
<comment type="caution">
    <text evidence="11">The sequence shown here is derived from an EMBL/GenBank/DDBJ whole genome shotgun (WGS) entry which is preliminary data.</text>
</comment>
<proteinExistence type="inferred from homology"/>
<dbReference type="Proteomes" id="UP000254326">
    <property type="component" value="Unassembled WGS sequence"/>
</dbReference>
<keyword evidence="6 9" id="KW-1133">Transmembrane helix</keyword>
<keyword evidence="3" id="KW-1003">Cell membrane</keyword>
<dbReference type="InterPro" id="IPR007387">
    <property type="entry name" value="TRAP_DctQ"/>
</dbReference>
<keyword evidence="5 9" id="KW-0812">Transmembrane</keyword>
<keyword evidence="7 9" id="KW-0472">Membrane</keyword>
<dbReference type="PANTHER" id="PTHR35011:SF10">
    <property type="entry name" value="TRAP TRANSPORTER SMALL PERMEASE PROTEIN"/>
    <property type="match status" value="1"/>
</dbReference>
<dbReference type="RefSeq" id="WP_115467239.1">
    <property type="nucleotide sequence ID" value="NZ_QKRA01000002.1"/>
</dbReference>
<sequence length="173" mass="19040">MNLCLCGKALDWLYRVSGALAALCLIGMTLCVISSIVSRLLGLYVPGTTEIAGYLMAAANCLALAYTFRGKAHIQVTLFIEKMAVKNQRFFAFFSLFITAIVTIYLAYYMSRLAYFSWDFHEVSDGSIAFPLWIPQSIVALGTIFFAISVVHSLFDLNQFSKEADASASGDVL</sequence>
<dbReference type="GO" id="GO:0005886">
    <property type="term" value="C:plasma membrane"/>
    <property type="evidence" value="ECO:0007669"/>
    <property type="project" value="UniProtKB-SubCell"/>
</dbReference>
<comment type="subcellular location">
    <subcellularLocation>
        <location evidence="1 9">Cell inner membrane</location>
        <topology evidence="1 9">Multi-pass membrane protein</topology>
    </subcellularLocation>
</comment>
<name>A0A370UBZ8_9GAMM</name>
<evidence type="ECO:0000256" key="5">
    <source>
        <dbReference type="ARBA" id="ARBA00022692"/>
    </source>
</evidence>
<feature type="transmembrane region" description="Helical" evidence="9">
    <location>
        <begin position="12"/>
        <end position="45"/>
    </location>
</feature>
<evidence type="ECO:0000256" key="9">
    <source>
        <dbReference type="RuleBase" id="RU369079"/>
    </source>
</evidence>
<evidence type="ECO:0000256" key="3">
    <source>
        <dbReference type="ARBA" id="ARBA00022475"/>
    </source>
</evidence>
<evidence type="ECO:0000256" key="2">
    <source>
        <dbReference type="ARBA" id="ARBA00022448"/>
    </source>
</evidence>
<evidence type="ECO:0000259" key="10">
    <source>
        <dbReference type="Pfam" id="PF04290"/>
    </source>
</evidence>
<keyword evidence="12" id="KW-1185">Reference proteome</keyword>
<comment type="function">
    <text evidence="9">Part of the tripartite ATP-independent periplasmic (TRAP) transport system.</text>
</comment>
<evidence type="ECO:0000256" key="8">
    <source>
        <dbReference type="ARBA" id="ARBA00038436"/>
    </source>
</evidence>
<protein>
    <recommendedName>
        <fullName evidence="9">TRAP transporter small permease protein</fullName>
    </recommendedName>
</protein>
<accession>A0A370UBZ8</accession>
<comment type="similarity">
    <text evidence="8 9">Belongs to the TRAP transporter small permease family.</text>
</comment>
<evidence type="ECO:0000256" key="6">
    <source>
        <dbReference type="ARBA" id="ARBA00022989"/>
    </source>
</evidence>
<feature type="transmembrane region" description="Helical" evidence="9">
    <location>
        <begin position="130"/>
        <end position="155"/>
    </location>
</feature>
<dbReference type="GO" id="GO:0015740">
    <property type="term" value="P:C4-dicarboxylate transport"/>
    <property type="evidence" value="ECO:0007669"/>
    <property type="project" value="TreeGrafter"/>
</dbReference>
<feature type="domain" description="Tripartite ATP-independent periplasmic transporters DctQ component" evidence="10">
    <location>
        <begin position="28"/>
        <end position="156"/>
    </location>
</feature>
<keyword evidence="4 9" id="KW-0997">Cell inner membrane</keyword>
<evidence type="ECO:0000256" key="1">
    <source>
        <dbReference type="ARBA" id="ARBA00004429"/>
    </source>
</evidence>
<dbReference type="OrthoDB" id="26202at2"/>
<gene>
    <name evidence="11" type="ORF">DN730_06240</name>
</gene>
<dbReference type="InterPro" id="IPR055348">
    <property type="entry name" value="DctQ"/>
</dbReference>
<evidence type="ECO:0000313" key="12">
    <source>
        <dbReference type="Proteomes" id="UP000254326"/>
    </source>
</evidence>
<feature type="transmembrane region" description="Helical" evidence="9">
    <location>
        <begin position="90"/>
        <end position="110"/>
    </location>
</feature>
<dbReference type="AlphaFoldDB" id="A0A370UBZ8"/>
<evidence type="ECO:0000256" key="7">
    <source>
        <dbReference type="ARBA" id="ARBA00023136"/>
    </source>
</evidence>
<dbReference type="GO" id="GO:0022857">
    <property type="term" value="F:transmembrane transporter activity"/>
    <property type="evidence" value="ECO:0007669"/>
    <property type="project" value="UniProtKB-UniRule"/>
</dbReference>